<sequence>MKTQKSCTCFARKATKPLPCLHFTFIQQTLFKLLILRLAESPPIPLLLPLASSQQAI</sequence>
<name>A0A5A5R3H3_MICAE</name>
<gene>
    <name evidence="1" type="ORF">MiYa_00679</name>
</gene>
<protein>
    <submittedName>
        <fullName evidence="1">Uncharacterized protein</fullName>
    </submittedName>
</protein>
<comment type="caution">
    <text evidence="1">The sequence shown here is derived from an EMBL/GenBank/DDBJ whole genome shotgun (WGS) entry which is preliminary data.</text>
</comment>
<dbReference type="Proteomes" id="UP000323569">
    <property type="component" value="Unassembled WGS sequence"/>
</dbReference>
<dbReference type="AlphaFoldDB" id="A0A5A5R3H3"/>
<evidence type="ECO:0000313" key="1">
    <source>
        <dbReference type="EMBL" id="GCA69155.1"/>
    </source>
</evidence>
<organism evidence="1 2">
    <name type="scientific">Microcystis aeruginosa NIES-2519</name>
    <dbReference type="NCBI Taxonomy" id="2303981"/>
    <lineage>
        <taxon>Bacteria</taxon>
        <taxon>Bacillati</taxon>
        <taxon>Cyanobacteriota</taxon>
        <taxon>Cyanophyceae</taxon>
        <taxon>Oscillatoriophycideae</taxon>
        <taxon>Chroococcales</taxon>
        <taxon>Microcystaceae</taxon>
        <taxon>Microcystis</taxon>
    </lineage>
</organism>
<accession>A0A5A5R3H3</accession>
<reference evidence="1 2" key="1">
    <citation type="submission" date="2018-09" db="EMBL/GenBank/DDBJ databases">
        <title>Evolutionary history of phycoerythrin pigmentation in the water bloom-forming cyanobacterium Microcystis aeruginosa.</title>
        <authorList>
            <person name="Tanabe Y."/>
            <person name="Tanabe Y."/>
            <person name="Yamaguchi H."/>
        </authorList>
    </citation>
    <scope>NUCLEOTIDE SEQUENCE [LARGE SCALE GENOMIC DNA]</scope>
    <source>
        <strain evidence="1 2">NIES-2519</strain>
    </source>
</reference>
<proteinExistence type="predicted"/>
<dbReference type="EMBL" id="BHVO01000006">
    <property type="protein sequence ID" value="GCA69155.1"/>
    <property type="molecule type" value="Genomic_DNA"/>
</dbReference>
<evidence type="ECO:0000313" key="2">
    <source>
        <dbReference type="Proteomes" id="UP000323569"/>
    </source>
</evidence>